<evidence type="ECO:0000313" key="2">
    <source>
        <dbReference type="Proteomes" id="UP000886523"/>
    </source>
</evidence>
<comment type="caution">
    <text evidence="1">The sequence shown here is derived from an EMBL/GenBank/DDBJ whole genome shotgun (WGS) entry which is preliminary data.</text>
</comment>
<dbReference type="Proteomes" id="UP000886523">
    <property type="component" value="Unassembled WGS sequence"/>
</dbReference>
<gene>
    <name evidence="1" type="ORF">BS47DRAFT_147839</name>
</gene>
<protein>
    <submittedName>
        <fullName evidence="1">Uncharacterized protein</fullName>
    </submittedName>
</protein>
<dbReference type="EMBL" id="MU129034">
    <property type="protein sequence ID" value="KAF9509484.1"/>
    <property type="molecule type" value="Genomic_DNA"/>
</dbReference>
<name>A0A9P6DSF5_9AGAM</name>
<proteinExistence type="predicted"/>
<organism evidence="1 2">
    <name type="scientific">Hydnum rufescens UP504</name>
    <dbReference type="NCBI Taxonomy" id="1448309"/>
    <lineage>
        <taxon>Eukaryota</taxon>
        <taxon>Fungi</taxon>
        <taxon>Dikarya</taxon>
        <taxon>Basidiomycota</taxon>
        <taxon>Agaricomycotina</taxon>
        <taxon>Agaricomycetes</taxon>
        <taxon>Cantharellales</taxon>
        <taxon>Hydnaceae</taxon>
        <taxon>Hydnum</taxon>
    </lineage>
</organism>
<reference evidence="1" key="1">
    <citation type="journal article" date="2020" name="Nat. Commun.">
        <title>Large-scale genome sequencing of mycorrhizal fungi provides insights into the early evolution of symbiotic traits.</title>
        <authorList>
            <person name="Miyauchi S."/>
            <person name="Kiss E."/>
            <person name="Kuo A."/>
            <person name="Drula E."/>
            <person name="Kohler A."/>
            <person name="Sanchez-Garcia M."/>
            <person name="Morin E."/>
            <person name="Andreopoulos B."/>
            <person name="Barry K.W."/>
            <person name="Bonito G."/>
            <person name="Buee M."/>
            <person name="Carver A."/>
            <person name="Chen C."/>
            <person name="Cichocki N."/>
            <person name="Clum A."/>
            <person name="Culley D."/>
            <person name="Crous P.W."/>
            <person name="Fauchery L."/>
            <person name="Girlanda M."/>
            <person name="Hayes R.D."/>
            <person name="Keri Z."/>
            <person name="LaButti K."/>
            <person name="Lipzen A."/>
            <person name="Lombard V."/>
            <person name="Magnuson J."/>
            <person name="Maillard F."/>
            <person name="Murat C."/>
            <person name="Nolan M."/>
            <person name="Ohm R.A."/>
            <person name="Pangilinan J."/>
            <person name="Pereira M.F."/>
            <person name="Perotto S."/>
            <person name="Peter M."/>
            <person name="Pfister S."/>
            <person name="Riley R."/>
            <person name="Sitrit Y."/>
            <person name="Stielow J.B."/>
            <person name="Szollosi G."/>
            <person name="Zifcakova L."/>
            <person name="Stursova M."/>
            <person name="Spatafora J.W."/>
            <person name="Tedersoo L."/>
            <person name="Vaario L.M."/>
            <person name="Yamada A."/>
            <person name="Yan M."/>
            <person name="Wang P."/>
            <person name="Xu J."/>
            <person name="Bruns T."/>
            <person name="Baldrian P."/>
            <person name="Vilgalys R."/>
            <person name="Dunand C."/>
            <person name="Henrissat B."/>
            <person name="Grigoriev I.V."/>
            <person name="Hibbett D."/>
            <person name="Nagy L.G."/>
            <person name="Martin F.M."/>
        </authorList>
    </citation>
    <scope>NUCLEOTIDE SEQUENCE</scope>
    <source>
        <strain evidence="1">UP504</strain>
    </source>
</reference>
<keyword evidence="2" id="KW-1185">Reference proteome</keyword>
<accession>A0A9P6DSF5</accession>
<sequence length="151" mass="16905">MQLVRDEGIEMSFFPLSGHVSVDLLDLCKFPGDRTLPGEEASEQFCERRKAMNVAAPTTYTHQVPVAHSDFQEAGGLVDIGDTHLMEESGLHDTPNIPQLPHVTVANRVKWPSGTPSIRNHIPCSYPDNEYGILFLTINCDWNYYSPDPIH</sequence>
<evidence type="ECO:0000313" key="1">
    <source>
        <dbReference type="EMBL" id="KAF9509484.1"/>
    </source>
</evidence>
<dbReference type="AlphaFoldDB" id="A0A9P6DSF5"/>